<sequence length="64" mass="7522">MQKKKSGEEGEIEEEEDDYIDNETRREDLTIKLSLETIMREYAREMNQRALEAKEMAAREAQAA</sequence>
<feature type="region of interest" description="Disordered" evidence="1">
    <location>
        <begin position="1"/>
        <end position="24"/>
    </location>
</feature>
<feature type="compositionally biased region" description="Acidic residues" evidence="1">
    <location>
        <begin position="9"/>
        <end position="21"/>
    </location>
</feature>
<feature type="non-terminal residue" evidence="3">
    <location>
        <position position="1"/>
    </location>
</feature>
<accession>A0A816E475</accession>
<dbReference type="Proteomes" id="UP000663832">
    <property type="component" value="Unassembled WGS sequence"/>
</dbReference>
<evidence type="ECO:0000313" key="4">
    <source>
        <dbReference type="Proteomes" id="UP000663832"/>
    </source>
</evidence>
<organism evidence="3 4">
    <name type="scientific">Adineta steineri</name>
    <dbReference type="NCBI Taxonomy" id="433720"/>
    <lineage>
        <taxon>Eukaryota</taxon>
        <taxon>Metazoa</taxon>
        <taxon>Spiralia</taxon>
        <taxon>Gnathifera</taxon>
        <taxon>Rotifera</taxon>
        <taxon>Eurotatoria</taxon>
        <taxon>Bdelloidea</taxon>
        <taxon>Adinetida</taxon>
        <taxon>Adinetidae</taxon>
        <taxon>Adineta</taxon>
    </lineage>
</organism>
<dbReference type="EMBL" id="CAJNOM010003128">
    <property type="protein sequence ID" value="CAF1641931.1"/>
    <property type="molecule type" value="Genomic_DNA"/>
</dbReference>
<reference evidence="3" key="1">
    <citation type="submission" date="2021-02" db="EMBL/GenBank/DDBJ databases">
        <authorList>
            <person name="Nowell W R."/>
        </authorList>
    </citation>
    <scope>NUCLEOTIDE SEQUENCE</scope>
</reference>
<evidence type="ECO:0000313" key="2">
    <source>
        <dbReference type="EMBL" id="CAF1492701.1"/>
    </source>
</evidence>
<dbReference type="Proteomes" id="UP000663877">
    <property type="component" value="Unassembled WGS sequence"/>
</dbReference>
<evidence type="ECO:0000256" key="1">
    <source>
        <dbReference type="SAM" id="MobiDB-lite"/>
    </source>
</evidence>
<dbReference type="AlphaFoldDB" id="A0A816E475"/>
<dbReference type="EMBL" id="CAJNOI010002801">
    <property type="protein sequence ID" value="CAF1492701.1"/>
    <property type="molecule type" value="Genomic_DNA"/>
</dbReference>
<evidence type="ECO:0000313" key="3">
    <source>
        <dbReference type="EMBL" id="CAF1641931.1"/>
    </source>
</evidence>
<proteinExistence type="predicted"/>
<name>A0A816E475_9BILA</name>
<gene>
    <name evidence="2" type="ORF">BJG266_LOCUS42703</name>
    <name evidence="3" type="ORF">QVE165_LOCUS59589</name>
</gene>
<keyword evidence="4" id="KW-1185">Reference proteome</keyword>
<protein>
    <submittedName>
        <fullName evidence="3">Uncharacterized protein</fullName>
    </submittedName>
</protein>
<comment type="caution">
    <text evidence="3">The sequence shown here is derived from an EMBL/GenBank/DDBJ whole genome shotgun (WGS) entry which is preliminary data.</text>
</comment>